<dbReference type="Proteomes" id="UP000033956">
    <property type="component" value="Unassembled WGS sequence"/>
</dbReference>
<dbReference type="AlphaFoldDB" id="A0A0M2H237"/>
<reference evidence="7 8" key="1">
    <citation type="submission" date="2015-02" db="EMBL/GenBank/DDBJ databases">
        <title>Draft genome sequences of ten Microbacterium spp. with emphasis on heavy metal contaminated environments.</title>
        <authorList>
            <person name="Corretto E."/>
        </authorList>
    </citation>
    <scope>NUCLEOTIDE SEQUENCE [LARGE SCALE GENOMIC DNA]</scope>
    <source>
        <strain evidence="7 8">DSM 12510</strain>
    </source>
</reference>
<name>A0A0M2H237_9MICO</name>
<keyword evidence="5" id="KW-0560">Oxidoreductase</keyword>
<sequence length="236" mass="25906">MTSPRPATAPDRAEAVGQFDRLLAERWSCRAFLPDAVPAATIDRMLELAQRTPSWCNTQPWHLYLLSGDATRRLSDRLVTAAQTVRTVSDFPPPAEYRGVFQERRREAGYALYESVGIDRADRRGRAEQMLRNFQFFGAPHVVIITSDRDQGVYGAVDCGGYVANLVNAATALGVATIAQAAIAMHSDIVRQELAIPDDRQIVCAVSFGYADLEHPINGFRTSRAALDAAVTRVVG</sequence>
<comment type="cofactor">
    <cofactor evidence="1">
        <name>FMN</name>
        <dbReference type="ChEBI" id="CHEBI:58210"/>
    </cofactor>
</comment>
<dbReference type="PANTHER" id="PTHR43673">
    <property type="entry name" value="NAD(P)H NITROREDUCTASE YDGI-RELATED"/>
    <property type="match status" value="1"/>
</dbReference>
<dbReference type="Pfam" id="PF00881">
    <property type="entry name" value="Nitroreductase"/>
    <property type="match status" value="1"/>
</dbReference>
<evidence type="ECO:0000256" key="1">
    <source>
        <dbReference type="ARBA" id="ARBA00001917"/>
    </source>
</evidence>
<dbReference type="SUPFAM" id="SSF55469">
    <property type="entry name" value="FMN-dependent nitroreductase-like"/>
    <property type="match status" value="1"/>
</dbReference>
<dbReference type="PANTHER" id="PTHR43673:SF2">
    <property type="entry name" value="NITROREDUCTASE"/>
    <property type="match status" value="1"/>
</dbReference>
<evidence type="ECO:0000313" key="7">
    <source>
        <dbReference type="EMBL" id="KJL37514.1"/>
    </source>
</evidence>
<accession>A0A0M2H237</accession>
<evidence type="ECO:0000256" key="4">
    <source>
        <dbReference type="ARBA" id="ARBA00022643"/>
    </source>
</evidence>
<evidence type="ECO:0000259" key="6">
    <source>
        <dbReference type="Pfam" id="PF00881"/>
    </source>
</evidence>
<feature type="domain" description="Nitroreductase" evidence="6">
    <location>
        <begin position="24"/>
        <end position="210"/>
    </location>
</feature>
<evidence type="ECO:0000256" key="2">
    <source>
        <dbReference type="ARBA" id="ARBA00007118"/>
    </source>
</evidence>
<dbReference type="InterPro" id="IPR029479">
    <property type="entry name" value="Nitroreductase"/>
</dbReference>
<comment type="caution">
    <text evidence="7">The sequence shown here is derived from an EMBL/GenBank/DDBJ whole genome shotgun (WGS) entry which is preliminary data.</text>
</comment>
<dbReference type="EC" id="6.3.2.34" evidence="7"/>
<dbReference type="GO" id="GO:0052619">
    <property type="term" value="F:coenzyme F420-1:gamma-L-glutamate ligase activity"/>
    <property type="evidence" value="ECO:0007669"/>
    <property type="project" value="UniProtKB-EC"/>
</dbReference>
<protein>
    <submittedName>
        <fullName evidence="7">Coenzyme F420:L-glutamate ligase</fullName>
        <ecNumber evidence="7">6.3.2.34</ecNumber>
    </submittedName>
</protein>
<organism evidence="7 8">
    <name type="scientific">Microbacterium terrae</name>
    <dbReference type="NCBI Taxonomy" id="69369"/>
    <lineage>
        <taxon>Bacteria</taxon>
        <taxon>Bacillati</taxon>
        <taxon>Actinomycetota</taxon>
        <taxon>Actinomycetes</taxon>
        <taxon>Micrococcales</taxon>
        <taxon>Microbacteriaceae</taxon>
        <taxon>Microbacterium</taxon>
    </lineage>
</organism>
<evidence type="ECO:0000256" key="5">
    <source>
        <dbReference type="ARBA" id="ARBA00023002"/>
    </source>
</evidence>
<keyword evidence="7" id="KW-0436">Ligase</keyword>
<keyword evidence="8" id="KW-1185">Reference proteome</keyword>
<dbReference type="EMBL" id="JYIZ01000057">
    <property type="protein sequence ID" value="KJL37514.1"/>
    <property type="molecule type" value="Genomic_DNA"/>
</dbReference>
<dbReference type="Gene3D" id="3.40.109.10">
    <property type="entry name" value="NADH Oxidase"/>
    <property type="match status" value="1"/>
</dbReference>
<evidence type="ECO:0000313" key="8">
    <source>
        <dbReference type="Proteomes" id="UP000033956"/>
    </source>
</evidence>
<dbReference type="GO" id="GO:0016491">
    <property type="term" value="F:oxidoreductase activity"/>
    <property type="evidence" value="ECO:0007669"/>
    <property type="project" value="UniProtKB-KW"/>
</dbReference>
<comment type="similarity">
    <text evidence="2">Belongs to the nitroreductase family.</text>
</comment>
<dbReference type="InterPro" id="IPR000415">
    <property type="entry name" value="Nitroreductase-like"/>
</dbReference>
<gene>
    <name evidence="7" type="primary">fbiB_2</name>
    <name evidence="7" type="ORF">RS81_03271</name>
</gene>
<proteinExistence type="inferred from homology"/>
<keyword evidence="3" id="KW-0285">Flavoprotein</keyword>
<keyword evidence="4" id="KW-0288">FMN</keyword>
<dbReference type="RefSeq" id="WP_045277161.1">
    <property type="nucleotide sequence ID" value="NZ_BAAAUP010000002.1"/>
</dbReference>
<dbReference type="STRING" id="92835.RS81_03271"/>
<dbReference type="CDD" id="cd02136">
    <property type="entry name" value="PnbA_NfnB-like"/>
    <property type="match status" value="1"/>
</dbReference>
<dbReference type="OrthoDB" id="9798230at2"/>
<dbReference type="PATRIC" id="fig|92835.4.peg.3302"/>
<evidence type="ECO:0000256" key="3">
    <source>
        <dbReference type="ARBA" id="ARBA00022630"/>
    </source>
</evidence>